<name>A0A1T5A0L1_9FIRM</name>
<keyword evidence="2" id="KW-1185">Reference proteome</keyword>
<proteinExistence type="predicted"/>
<dbReference type="RefSeq" id="WP_079588571.1">
    <property type="nucleotide sequence ID" value="NZ_CP154629.1"/>
</dbReference>
<dbReference type="InterPro" id="IPR006427">
    <property type="entry name" value="Portal_HK97"/>
</dbReference>
<organism evidence="1 2">
    <name type="scientific">Acetoanaerobium noterae</name>
    <dbReference type="NCBI Taxonomy" id="745369"/>
    <lineage>
        <taxon>Bacteria</taxon>
        <taxon>Bacillati</taxon>
        <taxon>Bacillota</taxon>
        <taxon>Clostridia</taxon>
        <taxon>Peptostreptococcales</taxon>
        <taxon>Filifactoraceae</taxon>
        <taxon>Acetoanaerobium</taxon>
    </lineage>
</organism>
<reference evidence="2" key="1">
    <citation type="submission" date="2017-02" db="EMBL/GenBank/DDBJ databases">
        <authorList>
            <person name="Varghese N."/>
            <person name="Submissions S."/>
        </authorList>
    </citation>
    <scope>NUCLEOTIDE SEQUENCE [LARGE SCALE GENOMIC DNA]</scope>
    <source>
        <strain evidence="2">ATCC 35199</strain>
    </source>
</reference>
<dbReference type="AlphaFoldDB" id="A0A1T5A0L1"/>
<dbReference type="EMBL" id="FUYN01000001">
    <property type="protein sequence ID" value="SKB28395.1"/>
    <property type="molecule type" value="Genomic_DNA"/>
</dbReference>
<dbReference type="OrthoDB" id="395750at2"/>
<dbReference type="Proteomes" id="UP000243406">
    <property type="component" value="Unassembled WGS sequence"/>
</dbReference>
<accession>A0A1T5A0L1</accession>
<protein>
    <submittedName>
        <fullName evidence="1">Phage portal protein, HK97 family</fullName>
    </submittedName>
</protein>
<sequence>MGIFNSAWEWFTRQVGADGTITLDACIEKLQAEAYFKRLAMQCCINLIADTISLAEFQTYVDKKNKKGDNYYLFNVEPNVNRSASAFWRYVIRRLVLDNECLIIIRPDGQMYPAESFTKKTYAFVENIYTDIVVDGFKLNTSLKESEVIHLQLNDERITSIVNGVFETYSELIAYSKKTYKRSNARRGILEIPAKTSERDIDKQTEEKLMNERFKRFFDAENGAVLPLSNGYKYTDLATQGYKQGSDSRDIKALIDDMFYFTAIAFKIPPSLFLGTGADTSSAMISYINLCINPLADLIASEVNRKMYRKDAYLAGNFLKIDTTRIKLTDIKDLANAMDILFRAGVHTINDNRELIGKEKSADEIADEVFVTKNYMRAADIQKGGES</sequence>
<dbReference type="NCBIfam" id="TIGR01537">
    <property type="entry name" value="portal_HK97"/>
    <property type="match status" value="1"/>
</dbReference>
<evidence type="ECO:0000313" key="1">
    <source>
        <dbReference type="EMBL" id="SKB28395.1"/>
    </source>
</evidence>
<dbReference type="Pfam" id="PF04860">
    <property type="entry name" value="Phage_portal"/>
    <property type="match status" value="1"/>
</dbReference>
<evidence type="ECO:0000313" key="2">
    <source>
        <dbReference type="Proteomes" id="UP000243406"/>
    </source>
</evidence>
<gene>
    <name evidence="1" type="ORF">SAMN02745120_0607</name>
</gene>
<dbReference type="InterPro" id="IPR006944">
    <property type="entry name" value="Phage/GTA_portal"/>
</dbReference>